<proteinExistence type="predicted"/>
<dbReference type="EMBL" id="JACEIK010007900">
    <property type="protein sequence ID" value="MCE3050779.1"/>
    <property type="molecule type" value="Genomic_DNA"/>
</dbReference>
<protein>
    <submittedName>
        <fullName evidence="1">Uncharacterized protein</fullName>
    </submittedName>
</protein>
<evidence type="ECO:0000313" key="1">
    <source>
        <dbReference type="EMBL" id="MCE3050779.1"/>
    </source>
</evidence>
<comment type="caution">
    <text evidence="1">The sequence shown here is derived from an EMBL/GenBank/DDBJ whole genome shotgun (WGS) entry which is preliminary data.</text>
</comment>
<reference evidence="1 2" key="1">
    <citation type="journal article" date="2021" name="BMC Genomics">
        <title>Datura genome reveals duplications of psychoactive alkaloid biosynthetic genes and high mutation rate following tissue culture.</title>
        <authorList>
            <person name="Rajewski A."/>
            <person name="Carter-House D."/>
            <person name="Stajich J."/>
            <person name="Litt A."/>
        </authorList>
    </citation>
    <scope>NUCLEOTIDE SEQUENCE [LARGE SCALE GENOMIC DNA]</scope>
    <source>
        <strain evidence="1">AR-01</strain>
    </source>
</reference>
<gene>
    <name evidence="1" type="ORF">HAX54_048137</name>
</gene>
<name>A0ABS8WNP7_DATST</name>
<accession>A0ABS8WNP7</accession>
<feature type="non-terminal residue" evidence="1">
    <location>
        <position position="133"/>
    </location>
</feature>
<organism evidence="1 2">
    <name type="scientific">Datura stramonium</name>
    <name type="common">Jimsonweed</name>
    <name type="synonym">Common thornapple</name>
    <dbReference type="NCBI Taxonomy" id="4076"/>
    <lineage>
        <taxon>Eukaryota</taxon>
        <taxon>Viridiplantae</taxon>
        <taxon>Streptophyta</taxon>
        <taxon>Embryophyta</taxon>
        <taxon>Tracheophyta</taxon>
        <taxon>Spermatophyta</taxon>
        <taxon>Magnoliopsida</taxon>
        <taxon>eudicotyledons</taxon>
        <taxon>Gunneridae</taxon>
        <taxon>Pentapetalae</taxon>
        <taxon>asterids</taxon>
        <taxon>lamiids</taxon>
        <taxon>Solanales</taxon>
        <taxon>Solanaceae</taxon>
        <taxon>Solanoideae</taxon>
        <taxon>Datureae</taxon>
        <taxon>Datura</taxon>
    </lineage>
</organism>
<keyword evidence="2" id="KW-1185">Reference proteome</keyword>
<evidence type="ECO:0000313" key="2">
    <source>
        <dbReference type="Proteomes" id="UP000823775"/>
    </source>
</evidence>
<dbReference type="Proteomes" id="UP000823775">
    <property type="component" value="Unassembled WGS sequence"/>
</dbReference>
<sequence length="133" mass="15143">MNRHSRDICYKLVGYPNDNKFRKKNQGLSGGNGSVAYNVTTEDATNSSQKGGKFEYGQNTNIWNNGTFSKDNGTQTHNIKMQPMMINPFTKDRYEQIVHMLNQRQDSHVSKPMLNHNQDIQAAIYNPTSINMA</sequence>